<comment type="function">
    <text evidence="5">Catalyzes the conversion of GlcNAc-PP-undecaprenol into ManNAc-GlcNAc-PP-undecaprenol, the first committed lipid intermediate in the de novo synthesis of teichoic acid.</text>
</comment>
<evidence type="ECO:0000256" key="1">
    <source>
        <dbReference type="ARBA" id="ARBA00022676"/>
    </source>
</evidence>
<comment type="similarity">
    <text evidence="5">Belongs to the glycosyltransferase 26 family. TagA/TarA subfamily.</text>
</comment>
<dbReference type="GeneID" id="35803388"/>
<comment type="caution">
    <text evidence="6">The sequence shown here is derived from an EMBL/GenBank/DDBJ whole genome shotgun (WGS) entry which is preliminary data.</text>
</comment>
<comment type="catalytic activity">
    <reaction evidence="5">
        <text>UDP-N-acetyl-alpha-D-mannosamine + N-acetyl-alpha-D-glucosaminyl-di-trans,octa-cis-undecaprenyl diphosphate = N-acetyl-beta-D-mannosaminyl-(1-&gt;4)-N-acetyl-alpha-D-glucosaminyl di-trans,octa-cis-undecaprenyl diphosphate + UDP + H(+)</text>
        <dbReference type="Rhea" id="RHEA:16053"/>
        <dbReference type="ChEBI" id="CHEBI:15378"/>
        <dbReference type="ChEBI" id="CHEBI:58223"/>
        <dbReference type="ChEBI" id="CHEBI:62959"/>
        <dbReference type="ChEBI" id="CHEBI:68623"/>
        <dbReference type="ChEBI" id="CHEBI:132210"/>
        <dbReference type="EC" id="2.4.1.187"/>
    </reaction>
</comment>
<keyword evidence="4 5" id="KW-0961">Cell wall biogenesis/degradation</keyword>
<evidence type="ECO:0000256" key="3">
    <source>
        <dbReference type="ARBA" id="ARBA00022944"/>
    </source>
</evidence>
<dbReference type="GO" id="GO:0019350">
    <property type="term" value="P:teichoic acid biosynthetic process"/>
    <property type="evidence" value="ECO:0007669"/>
    <property type="project" value="UniProtKB-UniRule"/>
</dbReference>
<gene>
    <name evidence="6" type="ORF">M972_11307</name>
</gene>
<dbReference type="EC" id="2.4.1.187" evidence="5"/>
<evidence type="ECO:0000256" key="2">
    <source>
        <dbReference type="ARBA" id="ARBA00022679"/>
    </source>
</evidence>
<name>A0AB36TCI3_ACETH</name>
<dbReference type="InterPro" id="IPR034714">
    <property type="entry name" value="TagA_TarA"/>
</dbReference>
<dbReference type="EMBL" id="PDBW01000001">
    <property type="protein sequence ID" value="PFH01569.1"/>
    <property type="molecule type" value="Genomic_DNA"/>
</dbReference>
<dbReference type="RefSeq" id="WP_003512777.1">
    <property type="nucleotide sequence ID" value="NZ_CP013828.1"/>
</dbReference>
<keyword evidence="3 5" id="KW-0777">Teichoic acid biosynthesis</keyword>
<evidence type="ECO:0000256" key="5">
    <source>
        <dbReference type="HAMAP-Rule" id="MF_02070"/>
    </source>
</evidence>
<dbReference type="HAMAP" id="MF_02070">
    <property type="entry name" value="TagA_TarA"/>
    <property type="match status" value="1"/>
</dbReference>
<dbReference type="InterPro" id="IPR004629">
    <property type="entry name" value="WecG_TagA_CpsF"/>
</dbReference>
<evidence type="ECO:0000313" key="6">
    <source>
        <dbReference type="EMBL" id="PFH01569.1"/>
    </source>
</evidence>
<keyword evidence="2 5" id="KW-0808">Transferase</keyword>
<dbReference type="Pfam" id="PF03808">
    <property type="entry name" value="Glyco_tran_WecG"/>
    <property type="match status" value="1"/>
</dbReference>
<evidence type="ECO:0000313" key="7">
    <source>
        <dbReference type="Proteomes" id="UP000223596"/>
    </source>
</evidence>
<reference evidence="6 7" key="1">
    <citation type="submission" date="2017-09" db="EMBL/GenBank/DDBJ databases">
        <title>Evaluation of Pacific Biosciences Sequencing Technology to Finishing C. thermocellum Genome Sequences.</title>
        <authorList>
            <person name="Brown S."/>
        </authorList>
    </citation>
    <scope>NUCLEOTIDE SEQUENCE [LARGE SCALE GENOMIC DNA]</scope>
    <source>
        <strain evidence="6 7">AD2</strain>
    </source>
</reference>
<dbReference type="PANTHER" id="PTHR34136">
    <property type="match status" value="1"/>
</dbReference>
<dbReference type="Proteomes" id="UP000223596">
    <property type="component" value="Unassembled WGS sequence"/>
</dbReference>
<dbReference type="GO" id="GO:0071555">
    <property type="term" value="P:cell wall organization"/>
    <property type="evidence" value="ECO:0007669"/>
    <property type="project" value="UniProtKB-KW"/>
</dbReference>
<dbReference type="GO" id="GO:0047244">
    <property type="term" value="F:N-acetylglucosaminyldiphosphoundecaprenol N-acetyl-beta-D-mannosaminyltransferase activity"/>
    <property type="evidence" value="ECO:0007669"/>
    <property type="project" value="UniProtKB-UniRule"/>
</dbReference>
<evidence type="ECO:0000256" key="4">
    <source>
        <dbReference type="ARBA" id="ARBA00023316"/>
    </source>
</evidence>
<dbReference type="AlphaFoldDB" id="A0AB36TCI3"/>
<keyword evidence="1 5" id="KW-0328">Glycosyltransferase</keyword>
<comment type="pathway">
    <text evidence="5">Cell wall biogenesis; teichoic acid biosynthesis.</text>
</comment>
<dbReference type="NCBIfam" id="TIGR00696">
    <property type="entry name" value="wecG_tagA_cpsF"/>
    <property type="match status" value="1"/>
</dbReference>
<protein>
    <recommendedName>
        <fullName evidence="5">N-acetylglucosaminyldiphosphoundecaprenol N-acetyl-beta-D-mannosaminyltransferase</fullName>
        <ecNumber evidence="5">2.4.1.187</ecNumber>
    </recommendedName>
    <alternativeName>
        <fullName evidence="5">N-acetylmannosaminyltransferase</fullName>
    </alternativeName>
    <alternativeName>
        <fullName evidence="5">UDP-N-acetylmannosamine transferase</fullName>
    </alternativeName>
    <alternativeName>
        <fullName evidence="5">UDP-N-acetylmannosamine:N-acetylglucosaminyl pyrophosphorylundecaprenol N-acetylmannosaminyltransferase</fullName>
    </alternativeName>
</protein>
<sequence>MRNTVNILGIPIDNVSMDEALNVVKGFLSEDRVHTVYTPNSEIMMAAQRDPELKKILCEADLLVPDGAGVVLASKINGCPLKERVAGFDLTNMLFSDEAAKAVNFFFLGGKPGVAEEAYKNLLDRKININVVGIRNGYFTKDEEEEIIRQINDSNTDVLLVALGAPKQEKWIHANKEKLKVKVCIGVGGTFDVLAGRAKRAPVFFQKHGLEWLYRLYKEPWRFVRMLDLPRFILRVIANKIRPEKPERA</sequence>
<dbReference type="PANTHER" id="PTHR34136:SF1">
    <property type="entry name" value="UDP-N-ACETYL-D-MANNOSAMINURONIC ACID TRANSFERASE"/>
    <property type="match status" value="1"/>
</dbReference>
<organism evidence="6 7">
    <name type="scientific">Acetivibrio thermocellus AD2</name>
    <dbReference type="NCBI Taxonomy" id="1138384"/>
    <lineage>
        <taxon>Bacteria</taxon>
        <taxon>Bacillati</taxon>
        <taxon>Bacillota</taxon>
        <taxon>Clostridia</taxon>
        <taxon>Eubacteriales</taxon>
        <taxon>Oscillospiraceae</taxon>
        <taxon>Acetivibrio</taxon>
    </lineage>
</organism>
<accession>A0AB36TCI3</accession>
<proteinExistence type="inferred from homology"/>
<dbReference type="CDD" id="cd06533">
    <property type="entry name" value="Glyco_transf_WecG_TagA"/>
    <property type="match status" value="1"/>
</dbReference>